<accession>A0A914D6S9</accession>
<sequence>MYSYILTSTFETTTFEPSILPTFETSLFKNLKFTSTFVNYVDVIEHPVVALELKDKVEAQFFKGKTDKNVNK</sequence>
<evidence type="ECO:0000313" key="1">
    <source>
        <dbReference type="Proteomes" id="UP000887540"/>
    </source>
</evidence>
<reference evidence="2" key="1">
    <citation type="submission" date="2022-11" db="UniProtKB">
        <authorList>
            <consortium name="WormBaseParasite"/>
        </authorList>
    </citation>
    <scope>IDENTIFICATION</scope>
</reference>
<dbReference type="AlphaFoldDB" id="A0A914D6S9"/>
<evidence type="ECO:0000313" key="2">
    <source>
        <dbReference type="WBParaSite" id="ACRNAN_scaffold19027.g15819.t1"/>
    </source>
</evidence>
<dbReference type="Proteomes" id="UP000887540">
    <property type="component" value="Unplaced"/>
</dbReference>
<keyword evidence="1" id="KW-1185">Reference proteome</keyword>
<name>A0A914D6S9_9BILA</name>
<proteinExistence type="predicted"/>
<protein>
    <submittedName>
        <fullName evidence="2">Uncharacterized protein</fullName>
    </submittedName>
</protein>
<organism evidence="1 2">
    <name type="scientific">Acrobeloides nanus</name>
    <dbReference type="NCBI Taxonomy" id="290746"/>
    <lineage>
        <taxon>Eukaryota</taxon>
        <taxon>Metazoa</taxon>
        <taxon>Ecdysozoa</taxon>
        <taxon>Nematoda</taxon>
        <taxon>Chromadorea</taxon>
        <taxon>Rhabditida</taxon>
        <taxon>Tylenchina</taxon>
        <taxon>Cephalobomorpha</taxon>
        <taxon>Cephaloboidea</taxon>
        <taxon>Cephalobidae</taxon>
        <taxon>Acrobeloides</taxon>
    </lineage>
</organism>
<dbReference type="WBParaSite" id="ACRNAN_scaffold19027.g15819.t1">
    <property type="protein sequence ID" value="ACRNAN_scaffold19027.g15819.t1"/>
    <property type="gene ID" value="ACRNAN_scaffold19027.g15819"/>
</dbReference>